<organism evidence="1">
    <name type="scientific">uncultured Caudovirales phage</name>
    <dbReference type="NCBI Taxonomy" id="2100421"/>
    <lineage>
        <taxon>Viruses</taxon>
        <taxon>Duplodnaviria</taxon>
        <taxon>Heunggongvirae</taxon>
        <taxon>Uroviricota</taxon>
        <taxon>Caudoviricetes</taxon>
        <taxon>Peduoviridae</taxon>
        <taxon>Maltschvirus</taxon>
        <taxon>Maltschvirus maltsch</taxon>
    </lineage>
</organism>
<proteinExistence type="predicted"/>
<gene>
    <name evidence="1" type="ORF">UFOVP1451_24</name>
</gene>
<name>A0A6J5SHK2_9CAUD</name>
<dbReference type="EMBL" id="LR797397">
    <property type="protein sequence ID" value="CAB4213354.1"/>
    <property type="molecule type" value="Genomic_DNA"/>
</dbReference>
<sequence length="162" mass="18193">MTSYKSDKKAFEESFLLFQLGVVALNAISKDISEFAAPVKQVFLAATEGKNQVKIIKRCARVSKDLMPLIQNKQEAKVEGHKFILILYSLTQKILDSGYILPPQVIEAFVPFLELEAAQDKRPSGEIITNEDWLKIKASADKISGKLFSKLRSDGYFLPKIN</sequence>
<evidence type="ECO:0000313" key="1">
    <source>
        <dbReference type="EMBL" id="CAB4213354.1"/>
    </source>
</evidence>
<protein>
    <submittedName>
        <fullName evidence="1">Uncharacterized protein</fullName>
    </submittedName>
</protein>
<accession>A0A6J5SHK2</accession>
<reference evidence="1" key="1">
    <citation type="submission" date="2020-05" db="EMBL/GenBank/DDBJ databases">
        <authorList>
            <person name="Chiriac C."/>
            <person name="Salcher M."/>
            <person name="Ghai R."/>
            <person name="Kavagutti S V."/>
        </authorList>
    </citation>
    <scope>NUCLEOTIDE SEQUENCE</scope>
</reference>